<evidence type="ECO:0000256" key="1">
    <source>
        <dbReference type="PROSITE-ProRule" id="PRU00285"/>
    </source>
</evidence>
<evidence type="ECO:0000259" key="3">
    <source>
        <dbReference type="PROSITE" id="PS01031"/>
    </source>
</evidence>
<evidence type="ECO:0000313" key="5">
    <source>
        <dbReference type="Proteomes" id="UP001497493"/>
    </source>
</evidence>
<dbReference type="CDD" id="cd06464">
    <property type="entry name" value="ACD_sHsps-like"/>
    <property type="match status" value="1"/>
</dbReference>
<organism evidence="4 5">
    <name type="scientific">Candidatus Methylocalor cossyra</name>
    <dbReference type="NCBI Taxonomy" id="3108543"/>
    <lineage>
        <taxon>Bacteria</taxon>
        <taxon>Pseudomonadati</taxon>
        <taxon>Pseudomonadota</taxon>
        <taxon>Gammaproteobacteria</taxon>
        <taxon>Methylococcales</taxon>
        <taxon>Methylococcaceae</taxon>
        <taxon>Candidatus Methylocalor</taxon>
    </lineage>
</organism>
<gene>
    <name evidence="4" type="ORF">MECH1_V1_0940</name>
</gene>
<dbReference type="EMBL" id="OZ026884">
    <property type="protein sequence ID" value="CAL1239716.1"/>
    <property type="molecule type" value="Genomic_DNA"/>
</dbReference>
<dbReference type="RefSeq" id="WP_348759256.1">
    <property type="nucleotide sequence ID" value="NZ_OZ026884.1"/>
</dbReference>
<dbReference type="Gene3D" id="2.60.40.790">
    <property type="match status" value="1"/>
</dbReference>
<evidence type="ECO:0000256" key="2">
    <source>
        <dbReference type="RuleBase" id="RU003616"/>
    </source>
</evidence>
<proteinExistence type="inferred from homology"/>
<accession>A0ABM9NGI6</accession>
<keyword evidence="5" id="KW-1185">Reference proteome</keyword>
<reference evidence="4 5" key="1">
    <citation type="submission" date="2024-04" db="EMBL/GenBank/DDBJ databases">
        <authorList>
            <person name="Cremers G."/>
        </authorList>
    </citation>
    <scope>NUCLEOTIDE SEQUENCE [LARGE SCALE GENOMIC DNA]</scope>
    <source>
        <strain evidence="4">MeCH1-AG</strain>
    </source>
</reference>
<dbReference type="SUPFAM" id="SSF49764">
    <property type="entry name" value="HSP20-like chaperones"/>
    <property type="match status" value="1"/>
</dbReference>
<comment type="similarity">
    <text evidence="1 2">Belongs to the small heat shock protein (HSP20) family.</text>
</comment>
<name>A0ABM9NGI6_9GAMM</name>
<sequence>MPRDPTTWMWAQACEMLEQAERLHRRFFHLHRIVASRPVWEPPVDIVETKDHLKITLVVPGVPPEAIDIAAVGDLLIVSGEKPLGVDPEAAVIHRLEIPYGRFERQIRLPAGRFRIGEPSCAHGCLTLLLQRLD</sequence>
<dbReference type="InterPro" id="IPR002068">
    <property type="entry name" value="A-crystallin/Hsp20_dom"/>
</dbReference>
<dbReference type="Pfam" id="PF00011">
    <property type="entry name" value="HSP20"/>
    <property type="match status" value="1"/>
</dbReference>
<evidence type="ECO:0000313" key="4">
    <source>
        <dbReference type="EMBL" id="CAL1239716.1"/>
    </source>
</evidence>
<feature type="domain" description="SHSP" evidence="3">
    <location>
        <begin position="35"/>
        <end position="134"/>
    </location>
</feature>
<dbReference type="InterPro" id="IPR008978">
    <property type="entry name" value="HSP20-like_chaperone"/>
</dbReference>
<dbReference type="PROSITE" id="PS01031">
    <property type="entry name" value="SHSP"/>
    <property type="match status" value="1"/>
</dbReference>
<dbReference type="Proteomes" id="UP001497493">
    <property type="component" value="Chromosome"/>
</dbReference>
<protein>
    <submittedName>
        <fullName evidence="4">HSP20 family molecular chaperone IbpA</fullName>
    </submittedName>
</protein>